<feature type="region of interest" description="Disordered" evidence="10">
    <location>
        <begin position="571"/>
        <end position="600"/>
    </location>
</feature>
<evidence type="ECO:0000259" key="13">
    <source>
        <dbReference type="Pfam" id="PF14684"/>
    </source>
</evidence>
<dbReference type="SUPFAM" id="SSF50156">
    <property type="entry name" value="PDZ domain-like"/>
    <property type="match status" value="1"/>
</dbReference>
<dbReference type="Gene3D" id="2.30.42.10">
    <property type="match status" value="1"/>
</dbReference>
<feature type="chain" id="PRO_5020289585" description="Tricorn protease homolog" evidence="11">
    <location>
        <begin position="20"/>
        <end position="1088"/>
    </location>
</feature>
<dbReference type="InterPro" id="IPR011042">
    <property type="entry name" value="6-blade_b-propeller_TolB-like"/>
</dbReference>
<dbReference type="PANTHER" id="PTHR43253:SF1">
    <property type="entry name" value="TRICORN PROTEASE HOMOLOG 2-RELATED"/>
    <property type="match status" value="1"/>
</dbReference>
<comment type="function">
    <text evidence="7">Degrades oligopeptides.</text>
</comment>
<dbReference type="InterPro" id="IPR036034">
    <property type="entry name" value="PDZ_sf"/>
</dbReference>
<dbReference type="InterPro" id="IPR012393">
    <property type="entry name" value="Tricorn_protease"/>
</dbReference>
<evidence type="ECO:0000256" key="10">
    <source>
        <dbReference type="SAM" id="MobiDB-lite"/>
    </source>
</evidence>
<feature type="signal peptide" evidence="11">
    <location>
        <begin position="1"/>
        <end position="19"/>
    </location>
</feature>
<dbReference type="GO" id="GO:0005737">
    <property type="term" value="C:cytoplasm"/>
    <property type="evidence" value="ECO:0007669"/>
    <property type="project" value="UniProtKB-SubCell"/>
</dbReference>
<feature type="active site" description="Nucleophile" evidence="8">
    <location>
        <position position="994"/>
    </location>
</feature>
<evidence type="ECO:0000256" key="8">
    <source>
        <dbReference type="PIRSR" id="PIRSR036421-1"/>
    </source>
</evidence>
<sequence>MKKIWGLMLCLLSATMLFAEPSEQWIRHAAISPNGDQIAFTYKGDIYLISSEGGQARNLTFHNAHDYMPVWNHAGTKIAFASERYGNMDIFVIDVKGGEPTRLTYHSNDERPFSFSADDKKLIFGGQRMDTKEHRQYNTGAQPELYQVPVDGGHVEQVFTIPAEEVQVRKDGREMVYIDKKGGEDYFRKHHKSSITRDIWKYNVVTNTHSQITTFEGEDRNPIYSTEEKSLYYLSEESGCFNVHKLNIEDPSIKEQITDFKIQPVRYLSMANNGTLCYTHNGDLYLKAQNQEAKMIKVEVRSESRHNNMKVLPISGNIKEMAISPDGKEVAYIVRGEVFVSSVESKMTKRITNTPAQERFVSFSPDGKAIMYSSERDAKWGIYQTKRVNEKEPYFFASTILKEEDVIVNDHENYQGKYSPDGKEIAFIQDKKTLRIYNLEKKKSRTLMTPNELYYMDDGDQYFQWSPDSKWLLISYSPTMANDESVLLAVDGSKEMINLTQSGYGDYAPSWVNEGKQILWFSNRNGLRSQANSGAKQMDVYTLFLTNDAWDKFHMSKDEYKLWKEINDKEKKDKEEKEKKNSDKKDKKKKGKKEDEKEEPKVEDLKFDWDGLQDRKERLTIHSSKLGDAVLSKDGEDLYYLAKFEKGYNLWTTQLRTKETKMLMSLGARSGSLQWDKEMKKLFLLSDGHISTIDVKSKEKKSITTSSEMLLDLAAERQNMFNHVWKRVKSMFYISDYHGVDWDALRVNYQAKLGSVGNDFEFTELLSEMLGELNVSHCGARYYGGMTGGDETASLGIFFDYSYKGQGIKITEIIKNGPLDKEHIKIKPGMIIQHIDGVSIDSNVDFAKYLNRKAGQLTLLHVYDPTTKKYQDITMKPITLRAEGNLLYERWGKQNEVDVEKLSNGQLGYVHLPGMNDGKYRDTYDKAMGKYFDKKGLIVDTRFNGGGDLVGDLSMFLTGVRFIDYAVEDRVLGFEPSYRWTKPSVALVGEAQYSDGSCFACGYQDLGIGKMIGMPVPGTCSFAGWEMLQNGNVLWGSVPVSAKNKKGEWMENNQTVPEVIIKNMPGKIDKGIDQQLEGAVEDLMKTVE</sequence>
<comment type="subcellular location">
    <subcellularLocation>
        <location evidence="1 7">Cytoplasm</location>
    </subcellularLocation>
</comment>
<gene>
    <name evidence="14" type="ORF">EO244_03550</name>
</gene>
<feature type="site" description="Transition state stabilizer; via amide nitrogen" evidence="9">
    <location>
        <position position="995"/>
    </location>
</feature>
<dbReference type="InterPro" id="IPR028204">
    <property type="entry name" value="Tricorn_C1"/>
</dbReference>
<evidence type="ECO:0000256" key="5">
    <source>
        <dbReference type="ARBA" id="ARBA00022801"/>
    </source>
</evidence>
<feature type="active site" description="Charge relay system" evidence="8">
    <location>
        <position position="1051"/>
    </location>
</feature>
<dbReference type="PANTHER" id="PTHR43253">
    <property type="entry name" value="TRICORN PROTEASE HOMOLOG 2-RELATED"/>
    <property type="match status" value="1"/>
</dbReference>
<evidence type="ECO:0000256" key="7">
    <source>
        <dbReference type="PIRNR" id="PIRNR036421"/>
    </source>
</evidence>
<dbReference type="AlphaFoldDB" id="A0A4Q1JQH3"/>
<proteinExistence type="inferred from homology"/>
<evidence type="ECO:0000259" key="12">
    <source>
        <dbReference type="Pfam" id="PF03572"/>
    </source>
</evidence>
<keyword evidence="6 7" id="KW-0720">Serine protease</keyword>
<organism evidence="14 15">
    <name type="scientific">Ancylomarina salipaludis</name>
    <dbReference type="NCBI Taxonomy" id="2501299"/>
    <lineage>
        <taxon>Bacteria</taxon>
        <taxon>Pseudomonadati</taxon>
        <taxon>Bacteroidota</taxon>
        <taxon>Bacteroidia</taxon>
        <taxon>Marinilabiliales</taxon>
        <taxon>Marinifilaceae</taxon>
        <taxon>Ancylomarina</taxon>
    </lineage>
</organism>
<dbReference type="Gene3D" id="3.90.226.10">
    <property type="entry name" value="2-enoyl-CoA Hydratase, Chain A, domain 1"/>
    <property type="match status" value="1"/>
</dbReference>
<keyword evidence="3 7" id="KW-0963">Cytoplasm</keyword>
<dbReference type="SUPFAM" id="SSF69304">
    <property type="entry name" value="Tricorn protease N-terminal domain"/>
    <property type="match status" value="1"/>
</dbReference>
<dbReference type="CDD" id="cd07562">
    <property type="entry name" value="Peptidase_S41_TRI"/>
    <property type="match status" value="1"/>
</dbReference>
<dbReference type="Proteomes" id="UP000289703">
    <property type="component" value="Unassembled WGS sequence"/>
</dbReference>
<feature type="domain" description="Tail specific protease" evidence="12">
    <location>
        <begin position="907"/>
        <end position="1058"/>
    </location>
</feature>
<protein>
    <recommendedName>
        <fullName evidence="7">Tricorn protease homolog</fullName>
        <ecNumber evidence="7">3.4.21.-</ecNumber>
    </recommendedName>
</protein>
<keyword evidence="11" id="KW-0732">Signal</keyword>
<dbReference type="Pfam" id="PF03572">
    <property type="entry name" value="Peptidase_S41"/>
    <property type="match status" value="1"/>
</dbReference>
<keyword evidence="4 7" id="KW-0645">Protease</keyword>
<dbReference type="OrthoDB" id="9815657at2"/>
<dbReference type="EMBL" id="SAXA01000002">
    <property type="protein sequence ID" value="RXQ96716.1"/>
    <property type="molecule type" value="Genomic_DNA"/>
</dbReference>
<name>A0A4Q1JQH3_9BACT</name>
<dbReference type="RefSeq" id="WP_129252990.1">
    <property type="nucleotide sequence ID" value="NZ_SAXA01000002.1"/>
</dbReference>
<keyword evidence="5 7" id="KW-0378">Hydrolase</keyword>
<evidence type="ECO:0000256" key="3">
    <source>
        <dbReference type="ARBA" id="ARBA00022490"/>
    </source>
</evidence>
<dbReference type="Pfam" id="PF26549">
    <property type="entry name" value="Tricorn_N"/>
    <property type="match status" value="1"/>
</dbReference>
<reference evidence="14 15" key="1">
    <citation type="submission" date="2019-01" db="EMBL/GenBank/DDBJ databases">
        <title>Ancylomarina salipaludis sp. nov., isolated from a salt marsh.</title>
        <authorList>
            <person name="Yoon J.-H."/>
        </authorList>
    </citation>
    <scope>NUCLEOTIDE SEQUENCE [LARGE SCALE GENOMIC DNA]</scope>
    <source>
        <strain evidence="14 15">SHSM-M15</strain>
    </source>
</reference>
<evidence type="ECO:0000256" key="1">
    <source>
        <dbReference type="ARBA" id="ARBA00004496"/>
    </source>
</evidence>
<keyword evidence="15" id="KW-1185">Reference proteome</keyword>
<dbReference type="SUPFAM" id="SSF82171">
    <property type="entry name" value="DPP6 N-terminal domain-like"/>
    <property type="match status" value="1"/>
</dbReference>
<dbReference type="InterPro" id="IPR011659">
    <property type="entry name" value="WD40"/>
</dbReference>
<dbReference type="Pfam" id="PF07676">
    <property type="entry name" value="PD40"/>
    <property type="match status" value="2"/>
</dbReference>
<feature type="compositionally biased region" description="Basic and acidic residues" evidence="10">
    <location>
        <begin position="571"/>
        <end position="585"/>
    </location>
</feature>
<comment type="caution">
    <text evidence="14">The sequence shown here is derived from an EMBL/GenBank/DDBJ whole genome shotgun (WGS) entry which is preliminary data.</text>
</comment>
<evidence type="ECO:0000256" key="4">
    <source>
        <dbReference type="ARBA" id="ARBA00022670"/>
    </source>
</evidence>
<comment type="similarity">
    <text evidence="2 7">Belongs to the peptidase S41B family.</text>
</comment>
<evidence type="ECO:0000256" key="9">
    <source>
        <dbReference type="PIRSR" id="PIRSR036421-3"/>
    </source>
</evidence>
<dbReference type="EC" id="3.4.21.-" evidence="7"/>
<evidence type="ECO:0000256" key="11">
    <source>
        <dbReference type="SAM" id="SignalP"/>
    </source>
</evidence>
<dbReference type="Gene3D" id="3.30.750.44">
    <property type="match status" value="1"/>
</dbReference>
<dbReference type="Gene3D" id="2.120.10.60">
    <property type="entry name" value="Tricorn protease N-terminal domain"/>
    <property type="match status" value="2"/>
</dbReference>
<evidence type="ECO:0000256" key="6">
    <source>
        <dbReference type="ARBA" id="ARBA00022825"/>
    </source>
</evidence>
<evidence type="ECO:0000313" key="15">
    <source>
        <dbReference type="Proteomes" id="UP000289703"/>
    </source>
</evidence>
<dbReference type="Pfam" id="PF14684">
    <property type="entry name" value="Tricorn_C1"/>
    <property type="match status" value="1"/>
</dbReference>
<evidence type="ECO:0000313" key="14">
    <source>
        <dbReference type="EMBL" id="RXQ96716.1"/>
    </source>
</evidence>
<dbReference type="Gene3D" id="2.120.10.30">
    <property type="entry name" value="TolB, C-terminal domain"/>
    <property type="match status" value="1"/>
</dbReference>
<feature type="domain" description="Tricorn protease C1" evidence="13">
    <location>
        <begin position="714"/>
        <end position="771"/>
    </location>
</feature>
<dbReference type="GO" id="GO:0006508">
    <property type="term" value="P:proteolysis"/>
    <property type="evidence" value="ECO:0007669"/>
    <property type="project" value="UniProtKB-UniRule"/>
</dbReference>
<evidence type="ECO:0000256" key="2">
    <source>
        <dbReference type="ARBA" id="ARBA00008524"/>
    </source>
</evidence>
<dbReference type="InterPro" id="IPR029045">
    <property type="entry name" value="ClpP/crotonase-like_dom_sf"/>
</dbReference>
<dbReference type="PIRSF" id="PIRSF036421">
    <property type="entry name" value="Tricorn_protease"/>
    <property type="match status" value="1"/>
</dbReference>
<dbReference type="GO" id="GO:0008236">
    <property type="term" value="F:serine-type peptidase activity"/>
    <property type="evidence" value="ECO:0007669"/>
    <property type="project" value="UniProtKB-UniRule"/>
</dbReference>
<dbReference type="SUPFAM" id="SSF52096">
    <property type="entry name" value="ClpP/crotonase"/>
    <property type="match status" value="1"/>
</dbReference>
<feature type="active site" description="Charge relay system" evidence="8">
    <location>
        <position position="777"/>
    </location>
</feature>
<dbReference type="InterPro" id="IPR005151">
    <property type="entry name" value="Tail-specific_protease"/>
</dbReference>
<accession>A0A4Q1JQH3</accession>